<evidence type="ECO:0000313" key="2">
    <source>
        <dbReference type="EMBL" id="KAF2192203.1"/>
    </source>
</evidence>
<feature type="compositionally biased region" description="Basic and acidic residues" evidence="1">
    <location>
        <begin position="293"/>
        <end position="311"/>
    </location>
</feature>
<proteinExistence type="predicted"/>
<dbReference type="AlphaFoldDB" id="A0A6A6EMC3"/>
<evidence type="ECO:0000313" key="3">
    <source>
        <dbReference type="Proteomes" id="UP000800200"/>
    </source>
</evidence>
<feature type="region of interest" description="Disordered" evidence="1">
    <location>
        <begin position="280"/>
        <end position="345"/>
    </location>
</feature>
<reference evidence="2" key="1">
    <citation type="journal article" date="2020" name="Stud. Mycol.">
        <title>101 Dothideomycetes genomes: a test case for predicting lifestyles and emergence of pathogens.</title>
        <authorList>
            <person name="Haridas S."/>
            <person name="Albert R."/>
            <person name="Binder M."/>
            <person name="Bloem J."/>
            <person name="Labutti K."/>
            <person name="Salamov A."/>
            <person name="Andreopoulos B."/>
            <person name="Baker S."/>
            <person name="Barry K."/>
            <person name="Bills G."/>
            <person name="Bluhm B."/>
            <person name="Cannon C."/>
            <person name="Castanera R."/>
            <person name="Culley D."/>
            <person name="Daum C."/>
            <person name="Ezra D."/>
            <person name="Gonzalez J."/>
            <person name="Henrissat B."/>
            <person name="Kuo A."/>
            <person name="Liang C."/>
            <person name="Lipzen A."/>
            <person name="Lutzoni F."/>
            <person name="Magnuson J."/>
            <person name="Mondo S."/>
            <person name="Nolan M."/>
            <person name="Ohm R."/>
            <person name="Pangilinan J."/>
            <person name="Park H.-J."/>
            <person name="Ramirez L."/>
            <person name="Alfaro M."/>
            <person name="Sun H."/>
            <person name="Tritt A."/>
            <person name="Yoshinaga Y."/>
            <person name="Zwiers L.-H."/>
            <person name="Turgeon B."/>
            <person name="Goodwin S."/>
            <person name="Spatafora J."/>
            <person name="Crous P."/>
            <person name="Grigoriev I."/>
        </authorList>
    </citation>
    <scope>NUCLEOTIDE SEQUENCE</scope>
    <source>
        <strain evidence="2">CBS 207.26</strain>
    </source>
</reference>
<gene>
    <name evidence="2" type="ORF">K469DRAFT_694337</name>
</gene>
<dbReference type="EMBL" id="ML994615">
    <property type="protein sequence ID" value="KAF2192203.1"/>
    <property type="molecule type" value="Genomic_DNA"/>
</dbReference>
<protein>
    <submittedName>
        <fullName evidence="2">Uncharacterized protein</fullName>
    </submittedName>
</protein>
<name>A0A6A6EMC3_9PEZI</name>
<organism evidence="2 3">
    <name type="scientific">Zopfia rhizophila CBS 207.26</name>
    <dbReference type="NCBI Taxonomy" id="1314779"/>
    <lineage>
        <taxon>Eukaryota</taxon>
        <taxon>Fungi</taxon>
        <taxon>Dikarya</taxon>
        <taxon>Ascomycota</taxon>
        <taxon>Pezizomycotina</taxon>
        <taxon>Dothideomycetes</taxon>
        <taxon>Dothideomycetes incertae sedis</taxon>
        <taxon>Zopfiaceae</taxon>
        <taxon>Zopfia</taxon>
    </lineage>
</organism>
<feature type="region of interest" description="Disordered" evidence="1">
    <location>
        <begin position="153"/>
        <end position="177"/>
    </location>
</feature>
<keyword evidence="3" id="KW-1185">Reference proteome</keyword>
<accession>A0A6A6EMC3</accession>
<evidence type="ECO:0000256" key="1">
    <source>
        <dbReference type="SAM" id="MobiDB-lite"/>
    </source>
</evidence>
<sequence>MSIIAGVMFIRLVVYDAYIDHGENVLSAPLYFQEDPKHAEVLIRFLLALFGTRRTGAYEPELEGRHTRVSLVRLLTKEERERVEREELEREVGYALELGVPLKQSADPAIDDEVSEVEEQENIDFVNFGGDGTFTASPHEDSTYDGEAQGVDLHETPRLNPTNRKMSPAPKLSMREYPPTLTSSEMALRLPKVLDEKSEAARTLKLQEQAEELGWDEPVEEDVQPSIQQETVQATSSILPVIEEVWADPFDKTPPEVRLKRIAEMWESMDFTVLSQHHAVENEKSVSQESDQDGLREDGKSELEQSDRSDSEESNEPRSTGIKESDSEDNGEFGSEGSDKYGFHEIEEFVPYEGKRLELQESEKFIVE</sequence>
<dbReference type="Proteomes" id="UP000800200">
    <property type="component" value="Unassembled WGS sequence"/>
</dbReference>